<keyword evidence="3" id="KW-1185">Reference proteome</keyword>
<gene>
    <name evidence="2" type="ORF">WMO26_00450</name>
</gene>
<dbReference type="RefSeq" id="WP_349217569.1">
    <property type="nucleotide sequence ID" value="NZ_JBBMFD010000001.1"/>
</dbReference>
<evidence type="ECO:0000313" key="2">
    <source>
        <dbReference type="EMBL" id="MEQ2439292.1"/>
    </source>
</evidence>
<evidence type="ECO:0000256" key="1">
    <source>
        <dbReference type="SAM" id="Phobius"/>
    </source>
</evidence>
<dbReference type="Proteomes" id="UP001489509">
    <property type="component" value="Unassembled WGS sequence"/>
</dbReference>
<keyword evidence="1" id="KW-0812">Transmembrane</keyword>
<feature type="transmembrane region" description="Helical" evidence="1">
    <location>
        <begin position="48"/>
        <end position="64"/>
    </location>
</feature>
<dbReference type="InterPro" id="IPR046088">
    <property type="entry name" value="DUF6106"/>
</dbReference>
<evidence type="ECO:0000313" key="3">
    <source>
        <dbReference type="Proteomes" id="UP001489509"/>
    </source>
</evidence>
<protein>
    <submittedName>
        <fullName evidence="2">DUF6106 family protein</fullName>
    </submittedName>
</protein>
<dbReference type="EMBL" id="JBBMFD010000001">
    <property type="protein sequence ID" value="MEQ2439292.1"/>
    <property type="molecule type" value="Genomic_DNA"/>
</dbReference>
<feature type="transmembrane region" description="Helical" evidence="1">
    <location>
        <begin position="20"/>
        <end position="42"/>
    </location>
</feature>
<accession>A0ABV1DY40</accession>
<keyword evidence="1" id="KW-1133">Transmembrane helix</keyword>
<comment type="caution">
    <text evidence="2">The sequence shown here is derived from an EMBL/GenBank/DDBJ whole genome shotgun (WGS) entry which is preliminary data.</text>
</comment>
<sequence length="173" mass="20049">MDVFIEQLVKRKKEGKDVAVIVLILLGAVILAAVLTYLSWWYLGMPEMALLFIIGIVYACYVLISNQNIEFEYIITNGELDVDRIIAQRKRKRVVTVRCRDFEDFGRYSAQKFASRRFSTRLMVASKKEGNGLYYAVFNHDTMGHVLMVFEPDERTRKTILPCLNRNISREGL</sequence>
<reference evidence="2 3" key="1">
    <citation type="submission" date="2024-03" db="EMBL/GenBank/DDBJ databases">
        <title>Human intestinal bacterial collection.</title>
        <authorList>
            <person name="Pauvert C."/>
            <person name="Hitch T.C.A."/>
            <person name="Clavel T."/>
        </authorList>
    </citation>
    <scope>NUCLEOTIDE SEQUENCE [LARGE SCALE GENOMIC DNA]</scope>
    <source>
        <strain evidence="2 3">CLA-JM-H44</strain>
    </source>
</reference>
<name>A0ABV1DY40_9FIRM</name>
<proteinExistence type="predicted"/>
<organism evidence="2 3">
    <name type="scientific">Solibaculum intestinale</name>
    <dbReference type="NCBI Taxonomy" id="3133165"/>
    <lineage>
        <taxon>Bacteria</taxon>
        <taxon>Bacillati</taxon>
        <taxon>Bacillota</taxon>
        <taxon>Clostridia</taxon>
        <taxon>Eubacteriales</taxon>
        <taxon>Oscillospiraceae</taxon>
        <taxon>Solibaculum</taxon>
    </lineage>
</organism>
<keyword evidence="1" id="KW-0472">Membrane</keyword>
<dbReference type="Pfam" id="PF19601">
    <property type="entry name" value="DUF6106"/>
    <property type="match status" value="1"/>
</dbReference>